<evidence type="ECO:0000313" key="2">
    <source>
        <dbReference type="EMBL" id="KAA3520787.1"/>
    </source>
</evidence>
<dbReference type="Proteomes" id="UP000436692">
    <property type="component" value="Unassembled WGS sequence"/>
</dbReference>
<dbReference type="GO" id="GO:0004066">
    <property type="term" value="F:asparagine synthase (glutamine-hydrolyzing) activity"/>
    <property type="evidence" value="ECO:0007669"/>
    <property type="project" value="InterPro"/>
</dbReference>
<dbReference type="Proteomes" id="UP000436911">
    <property type="component" value="Unassembled WGS sequence"/>
</dbReference>
<comment type="caution">
    <text evidence="2">The sequence shown here is derived from an EMBL/GenBank/DDBJ whole genome shotgun (WGS) entry which is preliminary data.</text>
</comment>
<evidence type="ECO:0000313" key="3">
    <source>
        <dbReference type="EMBL" id="MUZ60963.1"/>
    </source>
</evidence>
<reference evidence="2 5" key="1">
    <citation type="submission" date="2018-08" db="EMBL/GenBank/DDBJ databases">
        <title>Genome sequencing of Agrobacterium vitis strain ICMP 10754.</title>
        <authorList>
            <person name="Visnovsky S.B."/>
            <person name="Pitman A.R."/>
        </authorList>
    </citation>
    <scope>NUCLEOTIDE SEQUENCE [LARGE SCALE GENOMIC DNA]</scope>
    <source>
        <strain evidence="2 5">ICMP 10754</strain>
    </source>
</reference>
<dbReference type="GO" id="GO:0006529">
    <property type="term" value="P:asparagine biosynthetic process"/>
    <property type="evidence" value="ECO:0007669"/>
    <property type="project" value="InterPro"/>
</dbReference>
<dbReference type="GeneID" id="99228505"/>
<dbReference type="InterPro" id="IPR014729">
    <property type="entry name" value="Rossmann-like_a/b/a_fold"/>
</dbReference>
<feature type="domain" description="Asparagine synthetase" evidence="1">
    <location>
        <begin position="3"/>
        <end position="62"/>
    </location>
</feature>
<evidence type="ECO:0000313" key="4">
    <source>
        <dbReference type="Proteomes" id="UP000436692"/>
    </source>
</evidence>
<dbReference type="SUPFAM" id="SSF52402">
    <property type="entry name" value="Adenine nucleotide alpha hydrolases-like"/>
    <property type="match status" value="1"/>
</dbReference>
<reference evidence="3 4" key="2">
    <citation type="submission" date="2019-12" db="EMBL/GenBank/DDBJ databases">
        <title>Whole-genome sequencing of Allorhizobium vitis.</title>
        <authorList>
            <person name="Gan H.M."/>
            <person name="Szegedi E."/>
            <person name="Burr T."/>
            <person name="Savka M.A."/>
        </authorList>
    </citation>
    <scope>NUCLEOTIDE SEQUENCE [LARGE SCALE GENOMIC DNA]</scope>
    <source>
        <strain evidence="3 4">CG989</strain>
    </source>
</reference>
<accession>A0A368NL71</accession>
<proteinExistence type="predicted"/>
<protein>
    <recommendedName>
        <fullName evidence="1">Asparagine synthetase domain-containing protein</fullName>
    </recommendedName>
</protein>
<dbReference type="AlphaFoldDB" id="A0A368NL71"/>
<dbReference type="EMBL" id="QUSG01000025">
    <property type="protein sequence ID" value="KAA3520787.1"/>
    <property type="molecule type" value="Genomic_DNA"/>
</dbReference>
<sequence>MIFSGGLDGTIVLHLAAKYHRDVTAFPISTQNSTDLEYARRFCAERGIPHIVTEFQSGQNKRNIRNSIFSGEFFEPVDISDMLTNGIRLCRGPGEWL</sequence>
<dbReference type="Pfam" id="PF00733">
    <property type="entry name" value="Asn_synthase"/>
    <property type="match status" value="1"/>
</dbReference>
<dbReference type="RefSeq" id="WP_114386918.1">
    <property type="nucleotide sequence ID" value="NZ_JAALYE010000001.1"/>
</dbReference>
<evidence type="ECO:0000259" key="1">
    <source>
        <dbReference type="Pfam" id="PF00733"/>
    </source>
</evidence>
<dbReference type="InterPro" id="IPR001962">
    <property type="entry name" value="Asn_synthase"/>
</dbReference>
<dbReference type="Gene3D" id="3.40.50.620">
    <property type="entry name" value="HUPs"/>
    <property type="match status" value="1"/>
</dbReference>
<dbReference type="OrthoDB" id="9763290at2"/>
<name>A0A368NL71_AGRVI</name>
<dbReference type="EMBL" id="WPHM01000025">
    <property type="protein sequence ID" value="MUZ60963.1"/>
    <property type="molecule type" value="Genomic_DNA"/>
</dbReference>
<gene>
    <name evidence="2" type="ORF">DXT89_24730</name>
    <name evidence="3" type="ORF">GOZ95_26440</name>
</gene>
<evidence type="ECO:0000313" key="5">
    <source>
        <dbReference type="Proteomes" id="UP000436911"/>
    </source>
</evidence>
<organism evidence="2 5">
    <name type="scientific">Agrobacterium vitis</name>
    <name type="common">Rhizobium vitis</name>
    <dbReference type="NCBI Taxonomy" id="373"/>
    <lineage>
        <taxon>Bacteria</taxon>
        <taxon>Pseudomonadati</taxon>
        <taxon>Pseudomonadota</taxon>
        <taxon>Alphaproteobacteria</taxon>
        <taxon>Hyphomicrobiales</taxon>
        <taxon>Rhizobiaceae</taxon>
        <taxon>Rhizobium/Agrobacterium group</taxon>
        <taxon>Agrobacterium</taxon>
    </lineage>
</organism>